<evidence type="ECO:0000259" key="2">
    <source>
        <dbReference type="SMART" id="SM00460"/>
    </source>
</evidence>
<dbReference type="Gene3D" id="3.10.620.30">
    <property type="match status" value="1"/>
</dbReference>
<feature type="compositionally biased region" description="Polar residues" evidence="1">
    <location>
        <begin position="59"/>
        <end position="89"/>
    </location>
</feature>
<dbReference type="InterPro" id="IPR052557">
    <property type="entry name" value="CAP/Cytokinesis_protein"/>
</dbReference>
<feature type="region of interest" description="Disordered" evidence="1">
    <location>
        <begin position="20"/>
        <end position="191"/>
    </location>
</feature>
<dbReference type="InterPro" id="IPR038765">
    <property type="entry name" value="Papain-like_cys_pep_sf"/>
</dbReference>
<feature type="compositionally biased region" description="Pro residues" evidence="1">
    <location>
        <begin position="177"/>
        <end position="191"/>
    </location>
</feature>
<accession>A0A5N6K931</accession>
<evidence type="ECO:0000313" key="3">
    <source>
        <dbReference type="EMBL" id="KAB8299302.1"/>
    </source>
</evidence>
<evidence type="ECO:0000256" key="1">
    <source>
        <dbReference type="SAM" id="MobiDB-lite"/>
    </source>
</evidence>
<feature type="region of interest" description="Disordered" evidence="1">
    <location>
        <begin position="281"/>
        <end position="304"/>
    </location>
</feature>
<dbReference type="EMBL" id="VIGI01000006">
    <property type="protein sequence ID" value="KAB8299302.1"/>
    <property type="molecule type" value="Genomic_DNA"/>
</dbReference>
<feature type="compositionally biased region" description="Polar residues" evidence="1">
    <location>
        <begin position="20"/>
        <end position="35"/>
    </location>
</feature>
<feature type="compositionally biased region" description="Pro residues" evidence="1">
    <location>
        <begin position="104"/>
        <end position="115"/>
    </location>
</feature>
<feature type="compositionally biased region" description="Low complexity" evidence="1">
    <location>
        <begin position="143"/>
        <end position="155"/>
    </location>
</feature>
<gene>
    <name evidence="3" type="ORF">EYC80_001378</name>
</gene>
<feature type="domain" description="Transglutaminase-like" evidence="2">
    <location>
        <begin position="405"/>
        <end position="479"/>
    </location>
</feature>
<name>A0A5N6K931_MONLA</name>
<dbReference type="GO" id="GO:0005737">
    <property type="term" value="C:cytoplasm"/>
    <property type="evidence" value="ECO:0007669"/>
    <property type="project" value="TreeGrafter"/>
</dbReference>
<reference evidence="3 4" key="1">
    <citation type="submission" date="2019-06" db="EMBL/GenBank/DDBJ databases">
        <title>Genome Sequence of the Brown Rot Fungal Pathogen Monilinia laxa.</title>
        <authorList>
            <person name="De Miccolis Angelini R.M."/>
            <person name="Landi L."/>
            <person name="Abate D."/>
            <person name="Pollastro S."/>
            <person name="Romanazzi G."/>
            <person name="Faretra F."/>
        </authorList>
    </citation>
    <scope>NUCLEOTIDE SEQUENCE [LARGE SCALE GENOMIC DNA]</scope>
    <source>
        <strain evidence="3 4">Mlax316</strain>
    </source>
</reference>
<sequence>MADVEEPQFITLSQRIAALKQQQAGNSMVPQNNALTVAKRPPPPPIPTSDRPPLPTRPKTANNPPVLTYGSSVTQKPFNEPISINTNAYPSPPIAPVNKSKSPALPPRNAPPPLPTRKASTPALPPRRPSTSTQLARRGSGDSTISQVSTISTVSLNSYGRPPSSITSMGSKDGRMLPPPLDMAKLPPLPPTRRELQEKARLEQKAKMPLVSTKSAPVVLKHAPVVERDIPPKMPPRPSAPPQIASRHITKAEQENTVALPPRKLPPLTTTRSALSLGFGNKSTETLDSAPKPGGVPPPINLKSKPTSVQVKAVSAALTKSSSSSGCLLCRDFSGPDDEIASKYPREFLPRSPDNTGYLADVLCRPFSSPTDKARAIFVWLHHNIAYDTGAFFGHRVKNVTPADTIKTGLAVCGGYAGLFTAIALKAGLEAIMVTGHGKGFGHVPLKPGETCPPPNPGGHAWNVVRIDGGEWKLIDACWGSGQLGDDQRYNKNLVSSYFTMSNEDFGIKHFPADKSHFFRNDGKILTWEEYFIGKIVGEPLQIFSSPEDLHGISQTSFTPPQKYLQASPTSNEIIRFQFSKICTHYDFERHGPGKPYCMVLKVGGVDGRKEDMMAFEFDGFWWWLDVPVRQLGTRGQTVGLFAITSVDGEGARGLSKSGYEGKKGRCGMGFDGVAVWVLG</sequence>
<dbReference type="SUPFAM" id="SSF54001">
    <property type="entry name" value="Cysteine proteinases"/>
    <property type="match status" value="1"/>
</dbReference>
<keyword evidence="4" id="KW-1185">Reference proteome</keyword>
<comment type="caution">
    <text evidence="3">The sequence shown here is derived from an EMBL/GenBank/DDBJ whole genome shotgun (WGS) entry which is preliminary data.</text>
</comment>
<proteinExistence type="predicted"/>
<dbReference type="PANTHER" id="PTHR46333:SF5">
    <property type="entry name" value="TRANSGLUTAMINASE-LIKE DOMAIN-CONTAINING PROTEIN"/>
    <property type="match status" value="1"/>
</dbReference>
<evidence type="ECO:0000313" key="4">
    <source>
        <dbReference type="Proteomes" id="UP000326757"/>
    </source>
</evidence>
<protein>
    <recommendedName>
        <fullName evidence="2">Transglutaminase-like domain-containing protein</fullName>
    </recommendedName>
</protein>
<dbReference type="SMART" id="SM00460">
    <property type="entry name" value="TGc"/>
    <property type="match status" value="1"/>
</dbReference>
<dbReference type="Proteomes" id="UP000326757">
    <property type="component" value="Unassembled WGS sequence"/>
</dbReference>
<organism evidence="3 4">
    <name type="scientific">Monilinia laxa</name>
    <name type="common">Brown rot fungus</name>
    <name type="synonym">Sclerotinia laxa</name>
    <dbReference type="NCBI Taxonomy" id="61186"/>
    <lineage>
        <taxon>Eukaryota</taxon>
        <taxon>Fungi</taxon>
        <taxon>Dikarya</taxon>
        <taxon>Ascomycota</taxon>
        <taxon>Pezizomycotina</taxon>
        <taxon>Leotiomycetes</taxon>
        <taxon>Helotiales</taxon>
        <taxon>Sclerotiniaceae</taxon>
        <taxon>Monilinia</taxon>
    </lineage>
</organism>
<dbReference type="Pfam" id="PF01841">
    <property type="entry name" value="Transglut_core"/>
    <property type="match status" value="1"/>
</dbReference>
<dbReference type="AlphaFoldDB" id="A0A5N6K931"/>
<dbReference type="InterPro" id="IPR002931">
    <property type="entry name" value="Transglutaminase-like"/>
</dbReference>
<feature type="compositionally biased region" description="Pro residues" evidence="1">
    <location>
        <begin position="40"/>
        <end position="56"/>
    </location>
</feature>
<dbReference type="OrthoDB" id="6129702at2759"/>
<dbReference type="PANTHER" id="PTHR46333">
    <property type="entry name" value="CYTOKINESIS PROTEIN 3"/>
    <property type="match status" value="1"/>
</dbReference>